<sequence length="116" mass="12882">MAFDELKESISEAEASARSYLDSSREFYKLKAFKLLMKGVTGFAQAAFIGIAVVLALLFLSVSAGFYIGAELENTALGFLIVGGFYILLGILVFIFRRSLVKPLMARFSELYFEEI</sequence>
<proteinExistence type="predicted"/>
<dbReference type="AlphaFoldDB" id="A0A7X2ZRN6"/>
<organism evidence="2 3">
    <name type="scientific">Zobellia amurskyensis</name>
    <dbReference type="NCBI Taxonomy" id="248905"/>
    <lineage>
        <taxon>Bacteria</taxon>
        <taxon>Pseudomonadati</taxon>
        <taxon>Bacteroidota</taxon>
        <taxon>Flavobacteriia</taxon>
        <taxon>Flavobacteriales</taxon>
        <taxon>Flavobacteriaceae</taxon>
        <taxon>Zobellia</taxon>
    </lineage>
</organism>
<gene>
    <name evidence="2" type="ORF">D9O36_04825</name>
</gene>
<dbReference type="Proteomes" id="UP000540519">
    <property type="component" value="Unassembled WGS sequence"/>
</dbReference>
<evidence type="ECO:0000313" key="3">
    <source>
        <dbReference type="Proteomes" id="UP000540519"/>
    </source>
</evidence>
<keyword evidence="1" id="KW-0472">Membrane</keyword>
<keyword evidence="1" id="KW-1133">Transmembrane helix</keyword>
<accession>A0A7X2ZRN6</accession>
<keyword evidence="3" id="KW-1185">Reference proteome</keyword>
<feature type="transmembrane region" description="Helical" evidence="1">
    <location>
        <begin position="76"/>
        <end position="96"/>
    </location>
</feature>
<protein>
    <submittedName>
        <fullName evidence="2">Uncharacterized protein</fullName>
    </submittedName>
</protein>
<dbReference type="OrthoDB" id="1144182at2"/>
<evidence type="ECO:0000256" key="1">
    <source>
        <dbReference type="SAM" id="Phobius"/>
    </source>
</evidence>
<reference evidence="2 3" key="1">
    <citation type="journal article" date="2019" name="Mar. Drugs">
        <title>Comparative Genomics and CAZyme Genome Repertoires of Marine Zobellia amurskyensis KMM 3526(T) and Zobellia laminariae KMM 3676(T).</title>
        <authorList>
            <person name="Chernysheva N."/>
            <person name="Bystritskaya E."/>
            <person name="Stenkova A."/>
            <person name="Golovkin I."/>
            <person name="Nedashkovskaya O."/>
            <person name="Isaeva M."/>
        </authorList>
    </citation>
    <scope>NUCLEOTIDE SEQUENCE [LARGE SCALE GENOMIC DNA]</scope>
    <source>
        <strain evidence="2 3">KMM 3526</strain>
    </source>
</reference>
<dbReference type="EMBL" id="RCNR01000006">
    <property type="protein sequence ID" value="MUH35156.1"/>
    <property type="molecule type" value="Genomic_DNA"/>
</dbReference>
<comment type="caution">
    <text evidence="2">The sequence shown here is derived from an EMBL/GenBank/DDBJ whole genome shotgun (WGS) entry which is preliminary data.</text>
</comment>
<keyword evidence="1" id="KW-0812">Transmembrane</keyword>
<name>A0A7X2ZRN6_9FLAO</name>
<dbReference type="RefSeq" id="WP_155599056.1">
    <property type="nucleotide sequence ID" value="NZ_RCNR01000006.1"/>
</dbReference>
<feature type="transmembrane region" description="Helical" evidence="1">
    <location>
        <begin position="43"/>
        <end position="70"/>
    </location>
</feature>
<evidence type="ECO:0000313" key="2">
    <source>
        <dbReference type="EMBL" id="MUH35156.1"/>
    </source>
</evidence>